<sequence>MTQTPRIGVILGSTRDSRFGLAPAEWIVARAKARGDWDVDLIDLKDHPLPLFNEMASNLWMPSEDPAAVKWQQTLAQYDGFIFVTPEYNHSITAVLKNALDQAYLEWNHKAFGIVGYGGVGAARAAEHLRAIGIELQMASTRSAVHIGGGDFFSVHPMGGDPKPIESLEASIGGSADAMLSELDWWTRATMAARRENAAKAA</sequence>
<dbReference type="PANTHER" id="PTHR30543">
    <property type="entry name" value="CHROMATE REDUCTASE"/>
    <property type="match status" value="1"/>
</dbReference>
<dbReference type="InterPro" id="IPR050712">
    <property type="entry name" value="NAD(P)H-dep_reductase"/>
</dbReference>
<dbReference type="InterPro" id="IPR005025">
    <property type="entry name" value="FMN_Rdtase-like_dom"/>
</dbReference>
<keyword evidence="3" id="KW-1185">Reference proteome</keyword>
<gene>
    <name evidence="2" type="ORF">M3N55_05525</name>
</gene>
<comment type="caution">
    <text evidence="2">The sequence shown here is derived from an EMBL/GenBank/DDBJ whole genome shotgun (WGS) entry which is preliminary data.</text>
</comment>
<proteinExistence type="predicted"/>
<dbReference type="Pfam" id="PF03358">
    <property type="entry name" value="FMN_red"/>
    <property type="match status" value="1"/>
</dbReference>
<dbReference type="PANTHER" id="PTHR30543:SF21">
    <property type="entry name" value="NAD(P)H-DEPENDENT FMN REDUCTASE LOT6"/>
    <property type="match status" value="1"/>
</dbReference>
<protein>
    <submittedName>
        <fullName evidence="2">NAD(P)H-dependent oxidoreductase</fullName>
    </submittedName>
</protein>
<evidence type="ECO:0000259" key="1">
    <source>
        <dbReference type="Pfam" id="PF03358"/>
    </source>
</evidence>
<name>A0ABT0LZZ3_9RHOB</name>
<accession>A0ABT0LZZ3</accession>
<evidence type="ECO:0000313" key="2">
    <source>
        <dbReference type="EMBL" id="MCL1628185.1"/>
    </source>
</evidence>
<feature type="domain" description="NADPH-dependent FMN reductase-like" evidence="1">
    <location>
        <begin position="5"/>
        <end position="148"/>
    </location>
</feature>
<dbReference type="Gene3D" id="3.40.50.360">
    <property type="match status" value="1"/>
</dbReference>
<dbReference type="InterPro" id="IPR029039">
    <property type="entry name" value="Flavoprotein-like_sf"/>
</dbReference>
<dbReference type="RefSeq" id="WP_249057217.1">
    <property type="nucleotide sequence ID" value="NZ_JALZWP010000004.1"/>
</dbReference>
<dbReference type="EMBL" id="JALZWP010000004">
    <property type="protein sequence ID" value="MCL1628185.1"/>
    <property type="molecule type" value="Genomic_DNA"/>
</dbReference>
<evidence type="ECO:0000313" key="3">
    <source>
        <dbReference type="Proteomes" id="UP001202550"/>
    </source>
</evidence>
<dbReference type="Proteomes" id="UP001202550">
    <property type="component" value="Unassembled WGS sequence"/>
</dbReference>
<organism evidence="2 3">
    <name type="scientific">Roseinatronobacter domitianus</name>
    <dbReference type="NCBI Taxonomy" id="2940293"/>
    <lineage>
        <taxon>Bacteria</taxon>
        <taxon>Pseudomonadati</taxon>
        <taxon>Pseudomonadota</taxon>
        <taxon>Alphaproteobacteria</taxon>
        <taxon>Rhodobacterales</taxon>
        <taxon>Paracoccaceae</taxon>
        <taxon>Roseinatronobacter</taxon>
    </lineage>
</organism>
<dbReference type="SUPFAM" id="SSF52218">
    <property type="entry name" value="Flavoproteins"/>
    <property type="match status" value="1"/>
</dbReference>
<reference evidence="2 3" key="1">
    <citation type="submission" date="2022-05" db="EMBL/GenBank/DDBJ databases">
        <title>Seasonal and diel survey of microbial diversity of the Tyrrhenian coast.</title>
        <authorList>
            <person name="Gattoni G."/>
            <person name="Corral P."/>
        </authorList>
    </citation>
    <scope>NUCLEOTIDE SEQUENCE [LARGE SCALE GENOMIC DNA]</scope>
    <source>
        <strain evidence="2 3">V10</strain>
    </source>
</reference>